<dbReference type="PANTHER" id="PTHR36766">
    <property type="entry name" value="PLANT BROAD-SPECTRUM MILDEW RESISTANCE PROTEIN RPW8"/>
    <property type="match status" value="1"/>
</dbReference>
<dbReference type="InterPro" id="IPR032675">
    <property type="entry name" value="LRR_dom_sf"/>
</dbReference>
<keyword evidence="5" id="KW-0611">Plant defense</keyword>
<evidence type="ECO:0000259" key="10">
    <source>
        <dbReference type="Pfam" id="PF18052"/>
    </source>
</evidence>
<dbReference type="Pfam" id="PF25575">
    <property type="entry name" value="TPR_BSK1_C"/>
    <property type="match status" value="1"/>
</dbReference>
<evidence type="ECO:0000259" key="12">
    <source>
        <dbReference type="Pfam" id="PF25019"/>
    </source>
</evidence>
<dbReference type="Gene3D" id="1.10.8.430">
    <property type="entry name" value="Helical domain of apoptotic protease-activating factors"/>
    <property type="match status" value="1"/>
</dbReference>
<evidence type="ECO:0000256" key="8">
    <source>
        <dbReference type="SAM" id="SignalP"/>
    </source>
</evidence>
<dbReference type="InterPro" id="IPR056789">
    <property type="entry name" value="LRR_R13L1-DRL21"/>
</dbReference>
<feature type="compositionally biased region" description="Basic residues" evidence="7">
    <location>
        <begin position="1355"/>
        <end position="1364"/>
    </location>
</feature>
<dbReference type="Proteomes" id="UP001172457">
    <property type="component" value="Chromosome 2"/>
</dbReference>
<evidence type="ECO:0000259" key="11">
    <source>
        <dbReference type="Pfam" id="PF23559"/>
    </source>
</evidence>
<feature type="domain" description="Disease resistance protein winged helix" evidence="11">
    <location>
        <begin position="434"/>
        <end position="500"/>
    </location>
</feature>
<dbReference type="FunFam" id="3.40.50.300:FF:001091">
    <property type="entry name" value="Probable disease resistance protein At1g61300"/>
    <property type="match status" value="1"/>
</dbReference>
<evidence type="ECO:0000256" key="2">
    <source>
        <dbReference type="ARBA" id="ARBA00022614"/>
    </source>
</evidence>
<dbReference type="Pfam" id="PF25019">
    <property type="entry name" value="LRR_R13L1-DRL21"/>
    <property type="match status" value="1"/>
</dbReference>
<evidence type="ECO:0000256" key="3">
    <source>
        <dbReference type="ARBA" id="ARBA00022737"/>
    </source>
</evidence>
<proteinExistence type="inferred from homology"/>
<dbReference type="EMBL" id="JARYMX010000002">
    <property type="protein sequence ID" value="KAJ9563842.1"/>
    <property type="molecule type" value="Genomic_DNA"/>
</dbReference>
<evidence type="ECO:0000256" key="4">
    <source>
        <dbReference type="ARBA" id="ARBA00022741"/>
    </source>
</evidence>
<dbReference type="Gene3D" id="3.40.50.300">
    <property type="entry name" value="P-loop containing nucleotide triphosphate hydrolases"/>
    <property type="match status" value="1"/>
</dbReference>
<feature type="domain" description="NB-ARC" evidence="9">
    <location>
        <begin position="177"/>
        <end position="349"/>
    </location>
</feature>
<dbReference type="SUPFAM" id="SSF52058">
    <property type="entry name" value="L domain-like"/>
    <property type="match status" value="1"/>
</dbReference>
<feature type="signal peptide" evidence="8">
    <location>
        <begin position="1"/>
        <end position="22"/>
    </location>
</feature>
<feature type="domain" description="R13L1/DRL21-like LRR repeat region" evidence="12">
    <location>
        <begin position="693"/>
        <end position="820"/>
    </location>
</feature>
<dbReference type="Pfam" id="PF00931">
    <property type="entry name" value="NB-ARC"/>
    <property type="match status" value="1"/>
</dbReference>
<evidence type="ECO:0000256" key="5">
    <source>
        <dbReference type="ARBA" id="ARBA00022821"/>
    </source>
</evidence>
<feature type="domain" description="Serine/threonine-protein kinase BSK1-like TPR repeats" evidence="13">
    <location>
        <begin position="1218"/>
        <end position="1284"/>
    </location>
</feature>
<evidence type="ECO:0000313" key="15">
    <source>
        <dbReference type="Proteomes" id="UP001172457"/>
    </source>
</evidence>
<gene>
    <name evidence="14" type="ORF">OSB04_009002</name>
</gene>
<dbReference type="InterPro" id="IPR042197">
    <property type="entry name" value="Apaf_helical"/>
</dbReference>
<dbReference type="PANTHER" id="PTHR36766:SF61">
    <property type="entry name" value="NB-ARC DOMAIN DISEASE RESISTANCE PROTEIN"/>
    <property type="match status" value="1"/>
</dbReference>
<accession>A0AA38WK26</accession>
<sequence>MAVAEIFVAAFVTVLFEKLASADFMKLARSQGIETQLNKWKNSLSQIQAVLADAEQKQIKERHVELWLHDLQVLAYDIDDVLDDLATEAMRRKFNQESYAGSSTSKVLKFIPTPRNIMYGRKMSSKLDKITAKLHNLVEQKNSLGLQVNVNVERSNRIYKRLEDTSLVDESKVMGREGDKEALLEKLLGKEACSQNVCVVSIVGLGGIGKTTLARVLYNHEKVKDHFELMAWVCVSEEFDVFNISKVIFQAVPGNNQDFADLNLLHVALKEKLSKKRFLVVLDDVWNENYMELELLQRPFVEGAPGSKIIVTTRKTTVASMMKFSQSYDLNVLSEEEALSLFARHALDEENFDKYASLKGHGEGIVKKCGRLPLALITLGTMLWEKKDDHEQWEEVLNSEIWDLPNENQILPALRLSYYDLPSHLKQLFAYCSLFPKDYMFDKNKLVLLWMAQGFLKQTNSKKSKESLGLQYFEELMSRSFFQVVPGSRYIMHDLVNDLATSVAGGFCFRLDDKKDKNNEKESFERFRHVSFIGEEYGTYRKFKELEGAVGLRTFLPLTLGSWSAFYLSNNVLAELLPQLRFIRVLSLYRHSITELPQSIGTLKHIRYLNVSSTGIESLPEEVGDLYNLQSLLLRHCRMLSSLPFSFVKLIKLQHLDIYDTPRLSKMPLGIGGLTHLQTLSKIIIEGSDGFKISEMKDLSSLKGQVSISGLDKVNDPTQAEDAKLQQKEGIDDLMIEWSNEFDDSRNQVTEYEVLNSLRPPPKLIKLKILFYGGTIFPSWVGEPSFNLLTELTLHGCKRCTDLPPLGHLGSLKKLFVDGMDGVKTFSFELHGRTDSFHGTAFPLLEVLGFSNMQGWERWSTRLGDNNDGTSRSFPFLREVSVTNCPKLVEISVDLMPSLLVLSLEGCSGEVFKSMVGASSSIGELTLRDISCGSLENYRCPNSVESLRISCCDSLTSLTFLTIHELSSSIKTLWVSYCDSLESIAENGFGITSLKDVWISNCKNLKLFPHEHLESLTSLEQLRIINCPSMDDSFPCGLWPPNLRSLRIGCLKKPMSEWGVQNYPTSLVELMLYGENSGVVSFVANAKDVTSSSFLLPPSLKILQIRDFMDVESVSEVLQHLPCLKTLHIRSCPKLKDLPEIASTDPSSLDIVVDKGKYLVASSPSSPKSLKLMLTYHGGCVSSGNQRSLRGFMEKEPSRTLTGIPQSGPAMPLTPLDEACFRMDLTVIHETVEDLAYKDDEGAATEFHMWTNQMQDTWNSKKKGDVAFRHKEFKAAMDYYTQIQKRFDLELIFNMFLSLVQRCWNHGLTNGLCTPKFVASHLMSDMPQEALDDAIQLFKHKSSPSAFHIGEGKRSTNRTQRRVGSRREKNVTS</sequence>
<dbReference type="PRINTS" id="PR00364">
    <property type="entry name" value="DISEASERSIST"/>
</dbReference>
<keyword evidence="2" id="KW-0433">Leucine-rich repeat</keyword>
<name>A0AA38WK26_9ASTR</name>
<dbReference type="InterPro" id="IPR041118">
    <property type="entry name" value="Rx_N"/>
</dbReference>
<dbReference type="GO" id="GO:0005524">
    <property type="term" value="F:ATP binding"/>
    <property type="evidence" value="ECO:0007669"/>
    <property type="project" value="UniProtKB-KW"/>
</dbReference>
<dbReference type="InterPro" id="IPR058209">
    <property type="entry name" value="TPR_BSK1_C"/>
</dbReference>
<dbReference type="InterPro" id="IPR002182">
    <property type="entry name" value="NB-ARC"/>
</dbReference>
<dbReference type="InterPro" id="IPR027417">
    <property type="entry name" value="P-loop_NTPase"/>
</dbReference>
<keyword evidence="4" id="KW-0547">Nucleotide-binding</keyword>
<organism evidence="14 15">
    <name type="scientific">Centaurea solstitialis</name>
    <name type="common">yellow star-thistle</name>
    <dbReference type="NCBI Taxonomy" id="347529"/>
    <lineage>
        <taxon>Eukaryota</taxon>
        <taxon>Viridiplantae</taxon>
        <taxon>Streptophyta</taxon>
        <taxon>Embryophyta</taxon>
        <taxon>Tracheophyta</taxon>
        <taxon>Spermatophyta</taxon>
        <taxon>Magnoliopsida</taxon>
        <taxon>eudicotyledons</taxon>
        <taxon>Gunneridae</taxon>
        <taxon>Pentapetalae</taxon>
        <taxon>asterids</taxon>
        <taxon>campanulids</taxon>
        <taxon>Asterales</taxon>
        <taxon>Asteraceae</taxon>
        <taxon>Carduoideae</taxon>
        <taxon>Cardueae</taxon>
        <taxon>Centaureinae</taxon>
        <taxon>Centaurea</taxon>
    </lineage>
</organism>
<feature type="domain" description="Disease resistance N-terminal" evidence="10">
    <location>
        <begin position="11"/>
        <end position="98"/>
    </location>
</feature>
<protein>
    <submittedName>
        <fullName evidence="14">Uncharacterized protein</fullName>
    </submittedName>
</protein>
<dbReference type="GO" id="GO:0043531">
    <property type="term" value="F:ADP binding"/>
    <property type="evidence" value="ECO:0007669"/>
    <property type="project" value="InterPro"/>
</dbReference>
<dbReference type="Pfam" id="PF23559">
    <property type="entry name" value="WHD_DRP"/>
    <property type="match status" value="1"/>
</dbReference>
<keyword evidence="6" id="KW-0067">ATP-binding</keyword>
<dbReference type="Gene3D" id="1.10.10.10">
    <property type="entry name" value="Winged helix-like DNA-binding domain superfamily/Winged helix DNA-binding domain"/>
    <property type="match status" value="1"/>
</dbReference>
<keyword evidence="8" id="KW-0732">Signal</keyword>
<dbReference type="Gene3D" id="3.80.10.10">
    <property type="entry name" value="Ribonuclease Inhibitor"/>
    <property type="match status" value="3"/>
</dbReference>
<evidence type="ECO:0000259" key="9">
    <source>
        <dbReference type="Pfam" id="PF00931"/>
    </source>
</evidence>
<comment type="similarity">
    <text evidence="1">Belongs to the disease resistance NB-LRR family.</text>
</comment>
<dbReference type="GO" id="GO:0006952">
    <property type="term" value="P:defense response"/>
    <property type="evidence" value="ECO:0007669"/>
    <property type="project" value="UniProtKB-KW"/>
</dbReference>
<evidence type="ECO:0000256" key="1">
    <source>
        <dbReference type="ARBA" id="ARBA00008894"/>
    </source>
</evidence>
<feature type="chain" id="PRO_5041204638" evidence="8">
    <location>
        <begin position="23"/>
        <end position="1373"/>
    </location>
</feature>
<evidence type="ECO:0000256" key="6">
    <source>
        <dbReference type="ARBA" id="ARBA00022840"/>
    </source>
</evidence>
<dbReference type="SUPFAM" id="SSF52047">
    <property type="entry name" value="RNI-like"/>
    <property type="match status" value="1"/>
</dbReference>
<dbReference type="Gene3D" id="1.20.5.4130">
    <property type="match status" value="1"/>
</dbReference>
<evidence type="ECO:0000256" key="7">
    <source>
        <dbReference type="SAM" id="MobiDB-lite"/>
    </source>
</evidence>
<evidence type="ECO:0000313" key="14">
    <source>
        <dbReference type="EMBL" id="KAJ9563842.1"/>
    </source>
</evidence>
<evidence type="ECO:0000259" key="13">
    <source>
        <dbReference type="Pfam" id="PF25575"/>
    </source>
</evidence>
<feature type="region of interest" description="Disordered" evidence="7">
    <location>
        <begin position="1345"/>
        <end position="1373"/>
    </location>
</feature>
<dbReference type="InterPro" id="IPR036388">
    <property type="entry name" value="WH-like_DNA-bd_sf"/>
</dbReference>
<reference evidence="14" key="1">
    <citation type="submission" date="2023-03" db="EMBL/GenBank/DDBJ databases">
        <title>Chromosome-scale reference genome and RAD-based genetic map of yellow starthistle (Centaurea solstitialis) reveal putative structural variation and QTLs associated with invader traits.</title>
        <authorList>
            <person name="Reatini B."/>
            <person name="Cang F.A."/>
            <person name="Jiang Q."/>
            <person name="Mckibben M.T.W."/>
            <person name="Barker M.S."/>
            <person name="Rieseberg L.H."/>
            <person name="Dlugosch K.M."/>
        </authorList>
    </citation>
    <scope>NUCLEOTIDE SEQUENCE</scope>
    <source>
        <strain evidence="14">CAN-66</strain>
        <tissue evidence="14">Leaf</tissue>
    </source>
</reference>
<dbReference type="SUPFAM" id="SSF52540">
    <property type="entry name" value="P-loop containing nucleoside triphosphate hydrolases"/>
    <property type="match status" value="1"/>
</dbReference>
<dbReference type="InterPro" id="IPR058922">
    <property type="entry name" value="WHD_DRP"/>
</dbReference>
<comment type="caution">
    <text evidence="14">The sequence shown here is derived from an EMBL/GenBank/DDBJ whole genome shotgun (WGS) entry which is preliminary data.</text>
</comment>
<keyword evidence="15" id="KW-1185">Reference proteome</keyword>
<dbReference type="GO" id="GO:0051707">
    <property type="term" value="P:response to other organism"/>
    <property type="evidence" value="ECO:0007669"/>
    <property type="project" value="UniProtKB-ARBA"/>
</dbReference>
<keyword evidence="3" id="KW-0677">Repeat</keyword>
<dbReference type="Pfam" id="PF18052">
    <property type="entry name" value="Rx_N"/>
    <property type="match status" value="1"/>
</dbReference>